<dbReference type="InterPro" id="IPR051331">
    <property type="entry name" value="Chorismate_mutase-related"/>
</dbReference>
<dbReference type="PANTHER" id="PTHR38041:SF1">
    <property type="entry name" value="CHORISMATE MUTASE"/>
    <property type="match status" value="1"/>
</dbReference>
<evidence type="ECO:0000256" key="3">
    <source>
        <dbReference type="PIRSR" id="PIRSR029775-1"/>
    </source>
</evidence>
<evidence type="ECO:0000256" key="2">
    <source>
        <dbReference type="ARBA" id="ARBA00023235"/>
    </source>
</evidence>
<dbReference type="Pfam" id="PF01817">
    <property type="entry name" value="CM_2"/>
    <property type="match status" value="1"/>
</dbReference>
<dbReference type="GO" id="GO:0004106">
    <property type="term" value="F:chorismate mutase activity"/>
    <property type="evidence" value="ECO:0007669"/>
    <property type="project" value="UniProtKB-EC"/>
</dbReference>
<evidence type="ECO:0000259" key="4">
    <source>
        <dbReference type="PROSITE" id="PS51168"/>
    </source>
</evidence>
<dbReference type="GO" id="GO:0009697">
    <property type="term" value="P:salicylic acid biosynthetic process"/>
    <property type="evidence" value="ECO:0007669"/>
    <property type="project" value="InterPro"/>
</dbReference>
<accession>A0A1I4CHR2</accession>
<dbReference type="STRING" id="1280847.SAMN04488036_102290"/>
<dbReference type="InterPro" id="IPR002701">
    <property type="entry name" value="CM_II_prokaryot"/>
</dbReference>
<dbReference type="InterPro" id="IPR036979">
    <property type="entry name" value="CM_dom_sf"/>
</dbReference>
<protein>
    <recommendedName>
        <fullName evidence="1">chorismate mutase</fullName>
        <ecNumber evidence="1">5.4.99.5</ecNumber>
    </recommendedName>
</protein>
<gene>
    <name evidence="5" type="ORF">SAMN04488036_102290</name>
</gene>
<name>A0A1I4CHR2_9RHOB</name>
<keyword evidence="6" id="KW-1185">Reference proteome</keyword>
<keyword evidence="2" id="KW-0413">Isomerase</keyword>
<reference evidence="6" key="1">
    <citation type="submission" date="2016-10" db="EMBL/GenBank/DDBJ databases">
        <authorList>
            <person name="Varghese N."/>
            <person name="Submissions S."/>
        </authorList>
    </citation>
    <scope>NUCLEOTIDE SEQUENCE [LARGE SCALE GENOMIC DNA]</scope>
    <source>
        <strain evidence="6">DSM 28453</strain>
    </source>
</reference>
<feature type="binding site" evidence="3">
    <location>
        <position position="14"/>
    </location>
    <ligand>
        <name>substrate</name>
    </ligand>
</feature>
<keyword evidence="5" id="KW-0670">Pyruvate</keyword>
<sequence>MLDPAQCPDMPTLRAQIDILDRDLIRLLAKRTGYIDRAVEIKTEAGLPASIPARVEDVVSKVKATAEAEGLDPEIVEVMWRTLIDWSIAREAQSIDFE</sequence>
<dbReference type="SMART" id="SM00830">
    <property type="entry name" value="CM_2"/>
    <property type="match status" value="1"/>
</dbReference>
<proteinExistence type="predicted"/>
<dbReference type="PIRSF" id="PIRSF029775">
    <property type="entry name" value="Isochor_pyr_lyas"/>
    <property type="match status" value="1"/>
</dbReference>
<feature type="domain" description="Chorismate mutase" evidence="4">
    <location>
        <begin position="4"/>
        <end position="95"/>
    </location>
</feature>
<dbReference type="RefSeq" id="WP_244503553.1">
    <property type="nucleotide sequence ID" value="NZ_FOSZ01000002.1"/>
</dbReference>
<dbReference type="PANTHER" id="PTHR38041">
    <property type="entry name" value="CHORISMATE MUTASE"/>
    <property type="match status" value="1"/>
</dbReference>
<dbReference type="InterPro" id="IPR036263">
    <property type="entry name" value="Chorismate_II_sf"/>
</dbReference>
<keyword evidence="5" id="KW-0456">Lyase</keyword>
<dbReference type="AlphaFoldDB" id="A0A1I4CHR2"/>
<dbReference type="PROSITE" id="PS51168">
    <property type="entry name" value="CHORISMATE_MUT_2"/>
    <property type="match status" value="1"/>
</dbReference>
<dbReference type="EC" id="5.4.99.5" evidence="1"/>
<organism evidence="5 6">
    <name type="scientific">Shimia haliotis</name>
    <dbReference type="NCBI Taxonomy" id="1280847"/>
    <lineage>
        <taxon>Bacteria</taxon>
        <taxon>Pseudomonadati</taxon>
        <taxon>Pseudomonadota</taxon>
        <taxon>Alphaproteobacteria</taxon>
        <taxon>Rhodobacterales</taxon>
        <taxon>Roseobacteraceae</taxon>
    </lineage>
</organism>
<dbReference type="EMBL" id="FOSZ01000002">
    <property type="protein sequence ID" value="SFK80782.1"/>
    <property type="molecule type" value="Genomic_DNA"/>
</dbReference>
<evidence type="ECO:0000256" key="1">
    <source>
        <dbReference type="ARBA" id="ARBA00012404"/>
    </source>
</evidence>
<dbReference type="Gene3D" id="1.20.59.10">
    <property type="entry name" value="Chorismate mutase"/>
    <property type="match status" value="1"/>
</dbReference>
<evidence type="ECO:0000313" key="5">
    <source>
        <dbReference type="EMBL" id="SFK80782.1"/>
    </source>
</evidence>
<evidence type="ECO:0000313" key="6">
    <source>
        <dbReference type="Proteomes" id="UP000198851"/>
    </source>
</evidence>
<dbReference type="GO" id="GO:0016835">
    <property type="term" value="F:carbon-oxygen lyase activity"/>
    <property type="evidence" value="ECO:0007669"/>
    <property type="project" value="InterPro"/>
</dbReference>
<dbReference type="SUPFAM" id="SSF48600">
    <property type="entry name" value="Chorismate mutase II"/>
    <property type="match status" value="1"/>
</dbReference>
<dbReference type="InterPro" id="IPR008241">
    <property type="entry name" value="Isochorismate_pyruvate-lyase"/>
</dbReference>
<feature type="binding site" evidence="3">
    <location>
        <position position="31"/>
    </location>
    <ligand>
        <name>substrate</name>
    </ligand>
</feature>
<dbReference type="Proteomes" id="UP000198851">
    <property type="component" value="Unassembled WGS sequence"/>
</dbReference>
<dbReference type="GO" id="GO:0046417">
    <property type="term" value="P:chorismate metabolic process"/>
    <property type="evidence" value="ECO:0007669"/>
    <property type="project" value="InterPro"/>
</dbReference>
<feature type="binding site" evidence="3">
    <location>
        <position position="42"/>
    </location>
    <ligand>
        <name>substrate</name>
    </ligand>
</feature>
<feature type="binding site" evidence="3">
    <location>
        <position position="91"/>
    </location>
    <ligand>
        <name>substrate</name>
    </ligand>
</feature>